<dbReference type="RefSeq" id="WP_054726513.1">
    <property type="nucleotide sequence ID" value="NZ_CP012898.1"/>
</dbReference>
<dbReference type="PANTHER" id="PTHR32114">
    <property type="entry name" value="ABC TRANSPORTER ABCH.3"/>
    <property type="match status" value="1"/>
</dbReference>
<dbReference type="InterPro" id="IPR027417">
    <property type="entry name" value="P-loop_NTPase"/>
</dbReference>
<name>A0A0N7HYC8_9FLAO</name>
<proteinExistence type="predicted"/>
<reference evidence="2 3" key="1">
    <citation type="submission" date="2015-10" db="EMBL/GenBank/DDBJ databases">
        <authorList>
            <person name="Gilbert D.G."/>
        </authorList>
    </citation>
    <scope>NUCLEOTIDE SEQUENCE [LARGE SCALE GENOMIC DNA]</scope>
    <source>
        <strain evidence="3">HZ-22</strain>
    </source>
</reference>
<dbReference type="SUPFAM" id="SSF52540">
    <property type="entry name" value="P-loop containing nucleoside triphosphate hydrolases"/>
    <property type="match status" value="1"/>
</dbReference>
<evidence type="ECO:0000313" key="3">
    <source>
        <dbReference type="Proteomes" id="UP000057981"/>
    </source>
</evidence>
<dbReference type="EMBL" id="CP012898">
    <property type="protein sequence ID" value="ALJ04894.1"/>
    <property type="molecule type" value="Genomic_DNA"/>
</dbReference>
<dbReference type="KEGG" id="ahz:APS56_07060"/>
<evidence type="ECO:0000313" key="2">
    <source>
        <dbReference type="EMBL" id="ALJ04894.1"/>
    </source>
</evidence>
<protein>
    <recommendedName>
        <fullName evidence="1">Protein CR006 P-loop domain-containing protein</fullName>
    </recommendedName>
</protein>
<dbReference type="PANTHER" id="PTHR32114:SF2">
    <property type="entry name" value="ABC TRANSPORTER ABCH.3"/>
    <property type="match status" value="1"/>
</dbReference>
<dbReference type="AlphaFoldDB" id="A0A0N7HYC8"/>
<gene>
    <name evidence="2" type="ORF">APS56_07060</name>
</gene>
<dbReference type="OrthoDB" id="9795565at2"/>
<dbReference type="Pfam" id="PF13166">
    <property type="entry name" value="AAA_13"/>
    <property type="match status" value="1"/>
</dbReference>
<organism evidence="2 3">
    <name type="scientific">Pseudalgibacter alginicilyticus</name>
    <dbReference type="NCBI Taxonomy" id="1736674"/>
    <lineage>
        <taxon>Bacteria</taxon>
        <taxon>Pseudomonadati</taxon>
        <taxon>Bacteroidota</taxon>
        <taxon>Flavobacteriia</taxon>
        <taxon>Flavobacteriales</taxon>
        <taxon>Flavobacteriaceae</taxon>
        <taxon>Pseudalgibacter</taxon>
    </lineage>
</organism>
<dbReference type="STRING" id="1736674.APS56_07060"/>
<evidence type="ECO:0000259" key="1">
    <source>
        <dbReference type="Pfam" id="PF13166"/>
    </source>
</evidence>
<keyword evidence="3" id="KW-1185">Reference proteome</keyword>
<dbReference type="InterPro" id="IPR026866">
    <property type="entry name" value="CR006_AAA"/>
</dbReference>
<feature type="domain" description="Protein CR006 P-loop" evidence="1">
    <location>
        <begin position="16"/>
        <end position="726"/>
    </location>
</feature>
<sequence length="755" mass="87420">MIVSIKLKNITSYNEEVTISGLKKLNFFYGNNGSGKSTIAKYLYHLNASEENQYLNIESCSQIGYDEENSQLLVFDENFIERNFIENENLNGIFSLDEQNEEIDKIIKTEQQKIKANDLFYQELDGKKSSISQSKQNNFTTLKAQVFRKRDVFKDLSKLSLKHSGNSNNHLAEIKTVLKEKKEKDISLTDINTRYIELFENEILEIKTNVKVELYKELRSLENTINKVLDTIIVGNQDVDVAALIEKLNIKKWVEEGINYTDKTGKNQTCPFCQEQTINEDLIKNFENYFDETYKTKIKKIEDLKQEYIVSSNKIISNLQEIVEVYNPNQRTTLLVTEIEQFFTDNIALIQYKIDNSNEKKVITSLFSFKKKLSNLIKSINTHNDTFNSLGEKKVELKEDIWSYLAYHSKDEIEKNVEDEYNLALLFFEFDEIKKQVYGASQKSLKIIEENRSLTIDTDTAKDSINDILGSSGVTGFKIEKVEEDNNIPKYYLKREGLGSVSSEIFKTLSEGEKNFISFLYFHQLCIGIDNEVNREKKKIVVIDDPVSSLDSQVLFLVTTLIRDLVKKKGRTGSARNDFFNESIRQVFVLTHNTYFFKEVTFPMGNKLCYDIAYFQVTKINGKSGITQLDKNNIDNDYNLLWRALIELRANDNQNNIVIGNIMRRILQTFLNFTKVNSNEWRIIEELPQDDPKRIIFSSLISQINDDSHESNPLDELHFQRIGQANTGDLFDVFELIFKDIGGEEHFNAMSAIAT</sequence>
<dbReference type="Proteomes" id="UP000057981">
    <property type="component" value="Chromosome"/>
</dbReference>
<dbReference type="Gene3D" id="3.40.50.300">
    <property type="entry name" value="P-loop containing nucleotide triphosphate hydrolases"/>
    <property type="match status" value="2"/>
</dbReference>
<accession>A0A0N7HYC8</accession>